<keyword evidence="3" id="KW-0479">Metal-binding</keyword>
<dbReference type="Proteomes" id="UP000320496">
    <property type="component" value="Chromosome"/>
</dbReference>
<feature type="signal peptide" evidence="4">
    <location>
        <begin position="1"/>
        <end position="20"/>
    </location>
</feature>
<dbReference type="PRINTS" id="PR01790">
    <property type="entry name" value="SMP30FAMILY"/>
</dbReference>
<dbReference type="AlphaFoldDB" id="A0A517Z1S5"/>
<dbReference type="InterPro" id="IPR051262">
    <property type="entry name" value="SMP-30/CGR1_Lactonase"/>
</dbReference>
<dbReference type="PANTHER" id="PTHR47572">
    <property type="entry name" value="LIPOPROTEIN-RELATED"/>
    <property type="match status" value="1"/>
</dbReference>
<evidence type="ECO:0000256" key="4">
    <source>
        <dbReference type="SAM" id="SignalP"/>
    </source>
</evidence>
<dbReference type="EMBL" id="CP036275">
    <property type="protein sequence ID" value="QDU36423.1"/>
    <property type="molecule type" value="Genomic_DNA"/>
</dbReference>
<feature type="active site" description="Proton donor/acceptor" evidence="2">
    <location>
        <position position="218"/>
    </location>
</feature>
<dbReference type="InterPro" id="IPR013658">
    <property type="entry name" value="SGL"/>
</dbReference>
<name>A0A517Z1S5_9PLAN</name>
<accession>A0A517Z1S5</accession>
<protein>
    <submittedName>
        <fullName evidence="6">Gluconolactonase</fullName>
        <ecNumber evidence="6">3.1.1.17</ecNumber>
    </submittedName>
</protein>
<evidence type="ECO:0000313" key="6">
    <source>
        <dbReference type="EMBL" id="QDU36423.1"/>
    </source>
</evidence>
<dbReference type="Pfam" id="PF08450">
    <property type="entry name" value="SGL"/>
    <property type="match status" value="1"/>
</dbReference>
<keyword evidence="4" id="KW-0732">Signal</keyword>
<dbReference type="KEGG" id="mri:Mal4_07090"/>
<dbReference type="Gene3D" id="2.120.10.30">
    <property type="entry name" value="TolB, C-terminal domain"/>
    <property type="match status" value="1"/>
</dbReference>
<dbReference type="InterPro" id="IPR005511">
    <property type="entry name" value="SMP-30"/>
</dbReference>
<evidence type="ECO:0000256" key="1">
    <source>
        <dbReference type="ARBA" id="ARBA00022801"/>
    </source>
</evidence>
<evidence type="ECO:0000259" key="5">
    <source>
        <dbReference type="Pfam" id="PF08450"/>
    </source>
</evidence>
<feature type="chain" id="PRO_5021747633" evidence="4">
    <location>
        <begin position="21"/>
        <end position="296"/>
    </location>
</feature>
<dbReference type="GO" id="GO:0004341">
    <property type="term" value="F:gluconolactonase activity"/>
    <property type="evidence" value="ECO:0007669"/>
    <property type="project" value="UniProtKB-EC"/>
</dbReference>
<dbReference type="EC" id="3.1.1.17" evidence="6"/>
<comment type="cofactor">
    <cofactor evidence="3">
        <name>Zn(2+)</name>
        <dbReference type="ChEBI" id="CHEBI:29105"/>
    </cofactor>
    <text evidence="3">Binds 1 divalent metal cation per subunit.</text>
</comment>
<evidence type="ECO:0000256" key="2">
    <source>
        <dbReference type="PIRSR" id="PIRSR605511-1"/>
    </source>
</evidence>
<reference evidence="6 7" key="1">
    <citation type="submission" date="2019-02" db="EMBL/GenBank/DDBJ databases">
        <title>Deep-cultivation of Planctomycetes and their phenomic and genomic characterization uncovers novel biology.</title>
        <authorList>
            <person name="Wiegand S."/>
            <person name="Jogler M."/>
            <person name="Boedeker C."/>
            <person name="Pinto D."/>
            <person name="Vollmers J."/>
            <person name="Rivas-Marin E."/>
            <person name="Kohn T."/>
            <person name="Peeters S.H."/>
            <person name="Heuer A."/>
            <person name="Rast P."/>
            <person name="Oberbeckmann S."/>
            <person name="Bunk B."/>
            <person name="Jeske O."/>
            <person name="Meyerdierks A."/>
            <person name="Storesund J.E."/>
            <person name="Kallscheuer N."/>
            <person name="Luecker S."/>
            <person name="Lage O.M."/>
            <person name="Pohl T."/>
            <person name="Merkel B.J."/>
            <person name="Hornburger P."/>
            <person name="Mueller R.-W."/>
            <person name="Bruemmer F."/>
            <person name="Labrenz M."/>
            <person name="Spormann A.M."/>
            <person name="Op den Camp H."/>
            <person name="Overmann J."/>
            <person name="Amann R."/>
            <person name="Jetten M.S.M."/>
            <person name="Mascher T."/>
            <person name="Medema M.H."/>
            <person name="Devos D.P."/>
            <person name="Kaster A.-K."/>
            <person name="Ovreas L."/>
            <person name="Rohde M."/>
            <person name="Galperin M.Y."/>
            <person name="Jogler C."/>
        </authorList>
    </citation>
    <scope>NUCLEOTIDE SEQUENCE [LARGE SCALE GENOMIC DNA]</scope>
    <source>
        <strain evidence="6 7">Mal4</strain>
    </source>
</reference>
<keyword evidence="3" id="KW-0862">Zinc</keyword>
<sequence length="296" mass="32760" precursor="true">MRFAVVFLLAIGCLPAAVSAQDMPLSQVLIDGEDWELIGEGYQFTEGPAVNRAGEVYFTDVRGNTIYRIGLDQQISVFDDQAGGTSGMMFGADDRLYACRNREKKIVAYNADGSLEVLVEGIGCNDMLITSDGGIYWTDPRTEKVWYRSPDGQVRAVVEGVRTNGIILWPHEGTLVVTDHFEPRLWAYRVEKDGSLTHGEAYYAPLRILPGAEIPRSDGMTVDRDGRLYVATDAGLQMFDTTGRMGGVIHKPQQAFLSNVVFGGPELSYLYVTCQDKVYRRKTKTAGHPVFLNAAR</sequence>
<evidence type="ECO:0000256" key="3">
    <source>
        <dbReference type="PIRSR" id="PIRSR605511-2"/>
    </source>
</evidence>
<gene>
    <name evidence="6" type="primary">gnl_1</name>
    <name evidence="6" type="ORF">Mal4_07090</name>
</gene>
<evidence type="ECO:0000313" key="7">
    <source>
        <dbReference type="Proteomes" id="UP000320496"/>
    </source>
</evidence>
<organism evidence="6 7">
    <name type="scientific">Maioricimonas rarisocia</name>
    <dbReference type="NCBI Taxonomy" id="2528026"/>
    <lineage>
        <taxon>Bacteria</taxon>
        <taxon>Pseudomonadati</taxon>
        <taxon>Planctomycetota</taxon>
        <taxon>Planctomycetia</taxon>
        <taxon>Planctomycetales</taxon>
        <taxon>Planctomycetaceae</taxon>
        <taxon>Maioricimonas</taxon>
    </lineage>
</organism>
<dbReference type="OrthoDB" id="272794at2"/>
<feature type="domain" description="SMP-30/Gluconolactonase/LRE-like region" evidence="5">
    <location>
        <begin position="44"/>
        <end position="274"/>
    </location>
</feature>
<dbReference type="InterPro" id="IPR011042">
    <property type="entry name" value="6-blade_b-propeller_TolB-like"/>
</dbReference>
<dbReference type="GO" id="GO:0046872">
    <property type="term" value="F:metal ion binding"/>
    <property type="evidence" value="ECO:0007669"/>
    <property type="project" value="UniProtKB-KW"/>
</dbReference>
<keyword evidence="1 6" id="KW-0378">Hydrolase</keyword>
<dbReference type="RefSeq" id="WP_145367086.1">
    <property type="nucleotide sequence ID" value="NZ_CP036275.1"/>
</dbReference>
<dbReference type="SUPFAM" id="SSF63829">
    <property type="entry name" value="Calcium-dependent phosphotriesterase"/>
    <property type="match status" value="1"/>
</dbReference>
<feature type="binding site" evidence="3">
    <location>
        <position position="218"/>
    </location>
    <ligand>
        <name>a divalent metal cation</name>
        <dbReference type="ChEBI" id="CHEBI:60240"/>
    </ligand>
</feature>
<proteinExistence type="predicted"/>
<keyword evidence="7" id="KW-1185">Reference proteome</keyword>
<dbReference type="PANTHER" id="PTHR47572:SF4">
    <property type="entry name" value="LACTONASE DRP35"/>
    <property type="match status" value="1"/>
</dbReference>